<feature type="region of interest" description="Disordered" evidence="5">
    <location>
        <begin position="245"/>
        <end position="270"/>
    </location>
</feature>
<dbReference type="PANTHER" id="PTHR46171:SF3">
    <property type="entry name" value="GH10160P"/>
    <property type="match status" value="1"/>
</dbReference>
<feature type="compositionally biased region" description="Polar residues" evidence="5">
    <location>
        <begin position="53"/>
        <end position="68"/>
    </location>
</feature>
<dbReference type="FunFam" id="3.30.40.10:FF:000922">
    <property type="entry name" value="RING finger protein 38"/>
    <property type="match status" value="1"/>
</dbReference>
<feature type="compositionally biased region" description="Basic residues" evidence="5">
    <location>
        <begin position="249"/>
        <end position="263"/>
    </location>
</feature>
<dbReference type="EMBL" id="JBBPFD010000017">
    <property type="protein sequence ID" value="KAK7891290.1"/>
    <property type="molecule type" value="Genomic_DNA"/>
</dbReference>
<dbReference type="PANTHER" id="PTHR46171">
    <property type="entry name" value="GH10160P"/>
    <property type="match status" value="1"/>
</dbReference>
<evidence type="ECO:0000256" key="2">
    <source>
        <dbReference type="ARBA" id="ARBA00022771"/>
    </source>
</evidence>
<comment type="caution">
    <text evidence="7">The sequence shown here is derived from an EMBL/GenBank/DDBJ whole genome shotgun (WGS) entry which is preliminary data.</text>
</comment>
<dbReference type="GO" id="GO:0016567">
    <property type="term" value="P:protein ubiquitination"/>
    <property type="evidence" value="ECO:0007669"/>
    <property type="project" value="TreeGrafter"/>
</dbReference>
<feature type="compositionally biased region" description="Pro residues" evidence="5">
    <location>
        <begin position="136"/>
        <end position="147"/>
    </location>
</feature>
<dbReference type="SMART" id="SM00184">
    <property type="entry name" value="RING"/>
    <property type="match status" value="1"/>
</dbReference>
<dbReference type="GO" id="GO:0008270">
    <property type="term" value="F:zinc ion binding"/>
    <property type="evidence" value="ECO:0007669"/>
    <property type="project" value="UniProtKB-KW"/>
</dbReference>
<feature type="region of interest" description="Disordered" evidence="5">
    <location>
        <begin position="168"/>
        <end position="187"/>
    </location>
</feature>
<dbReference type="Gene3D" id="3.30.40.10">
    <property type="entry name" value="Zinc/RING finger domain, C3HC4 (zinc finger)"/>
    <property type="match status" value="1"/>
</dbReference>
<dbReference type="InterPro" id="IPR013083">
    <property type="entry name" value="Znf_RING/FYVE/PHD"/>
</dbReference>
<keyword evidence="3" id="KW-0862">Zinc</keyword>
<evidence type="ECO:0000313" key="7">
    <source>
        <dbReference type="EMBL" id="KAK7891290.1"/>
    </source>
</evidence>
<keyword evidence="1" id="KW-0479">Metal-binding</keyword>
<evidence type="ECO:0000256" key="4">
    <source>
        <dbReference type="PROSITE-ProRule" id="PRU00175"/>
    </source>
</evidence>
<protein>
    <recommendedName>
        <fullName evidence="6">RING-type domain-containing protein</fullName>
    </recommendedName>
</protein>
<evidence type="ECO:0000256" key="1">
    <source>
        <dbReference type="ARBA" id="ARBA00022723"/>
    </source>
</evidence>
<name>A0AAW0N867_9GOBI</name>
<evidence type="ECO:0000313" key="8">
    <source>
        <dbReference type="Proteomes" id="UP001460270"/>
    </source>
</evidence>
<dbReference type="InterPro" id="IPR001841">
    <property type="entry name" value="Znf_RING"/>
</dbReference>
<accession>A0AAW0N867</accession>
<feature type="compositionally biased region" description="Low complexity" evidence="5">
    <location>
        <begin position="114"/>
        <end position="135"/>
    </location>
</feature>
<feature type="region of interest" description="Disordered" evidence="5">
    <location>
        <begin position="1"/>
        <end position="21"/>
    </location>
</feature>
<feature type="domain" description="RING-type" evidence="6">
    <location>
        <begin position="368"/>
        <end position="409"/>
    </location>
</feature>
<feature type="region of interest" description="Disordered" evidence="5">
    <location>
        <begin position="36"/>
        <end position="158"/>
    </location>
</feature>
<keyword evidence="8" id="KW-1185">Reference proteome</keyword>
<dbReference type="Pfam" id="PF13639">
    <property type="entry name" value="zf-RING_2"/>
    <property type="match status" value="1"/>
</dbReference>
<evidence type="ECO:0000259" key="6">
    <source>
        <dbReference type="PROSITE" id="PS50089"/>
    </source>
</evidence>
<organism evidence="7 8">
    <name type="scientific">Mugilogobius chulae</name>
    <name type="common">yellowstripe goby</name>
    <dbReference type="NCBI Taxonomy" id="88201"/>
    <lineage>
        <taxon>Eukaryota</taxon>
        <taxon>Metazoa</taxon>
        <taxon>Chordata</taxon>
        <taxon>Craniata</taxon>
        <taxon>Vertebrata</taxon>
        <taxon>Euteleostomi</taxon>
        <taxon>Actinopterygii</taxon>
        <taxon>Neopterygii</taxon>
        <taxon>Teleostei</taxon>
        <taxon>Neoteleostei</taxon>
        <taxon>Acanthomorphata</taxon>
        <taxon>Gobiaria</taxon>
        <taxon>Gobiiformes</taxon>
        <taxon>Gobioidei</taxon>
        <taxon>Gobiidae</taxon>
        <taxon>Gobionellinae</taxon>
        <taxon>Mugilogobius</taxon>
    </lineage>
</organism>
<dbReference type="AlphaFoldDB" id="A0AAW0N867"/>
<dbReference type="SUPFAM" id="SSF57850">
    <property type="entry name" value="RING/U-box"/>
    <property type="match status" value="1"/>
</dbReference>
<reference evidence="8" key="1">
    <citation type="submission" date="2024-04" db="EMBL/GenBank/DDBJ databases">
        <title>Salinicola lusitanus LLJ914,a marine bacterium isolated from the Okinawa Trough.</title>
        <authorList>
            <person name="Li J."/>
        </authorList>
    </citation>
    <scope>NUCLEOTIDE SEQUENCE [LARGE SCALE GENOMIC DNA]</scope>
</reference>
<keyword evidence="2 4" id="KW-0863">Zinc-finger</keyword>
<dbReference type="GO" id="GO:0061630">
    <property type="term" value="F:ubiquitin protein ligase activity"/>
    <property type="evidence" value="ECO:0007669"/>
    <property type="project" value="TreeGrafter"/>
</dbReference>
<dbReference type="Proteomes" id="UP001460270">
    <property type="component" value="Unassembled WGS sequence"/>
</dbReference>
<dbReference type="CDD" id="cd16472">
    <property type="entry name" value="RING-H2_RNF38-like"/>
    <property type="match status" value="1"/>
</dbReference>
<sequence length="423" mass="47040">MAAAYGDSSDPDSPGLNRGCLLDPEDLLCPDLSVIVPETPSPQLGKRRRKRNNNQAGHCSPAVSSATSRLAELTHGSSRRSKRRRLSAPKAESSDGFFSSPSVEEFPLDTWLEAPRPSTSSSSSSSSSSSHLLLLLPPPPFSRPHPPASELDGASTTAESTGDVIPVYNFAQPSPPTQRPSTPGSLSFLTDEERRWLNGEQTPTATAVEEIVISDEDEEGVVRMAQMEEDEAFARNLQAQFDREQAQTHHNHHHHHHHHHLLHRPPPPHSHMVSPFLEQSWMPRLLAAVSGLEEDLLRSGRRPGQSRGRRRNEMPEFSESLQGNDYEALLAFEERQGAVVSRKLSRREIQRFPTKTFKTSSAAGNTQCQICFCDYTNGEKLRMLPCFHDYHVKCIDRWLKDNTTCPICRANLADGASLEPNNL</sequence>
<evidence type="ECO:0000256" key="5">
    <source>
        <dbReference type="SAM" id="MobiDB-lite"/>
    </source>
</evidence>
<proteinExistence type="predicted"/>
<gene>
    <name evidence="7" type="ORF">WMY93_023253</name>
</gene>
<feature type="region of interest" description="Disordered" evidence="5">
    <location>
        <begin position="295"/>
        <end position="318"/>
    </location>
</feature>
<evidence type="ECO:0000256" key="3">
    <source>
        <dbReference type="ARBA" id="ARBA00022833"/>
    </source>
</evidence>
<dbReference type="PROSITE" id="PS50089">
    <property type="entry name" value="ZF_RING_2"/>
    <property type="match status" value="1"/>
</dbReference>
<feature type="compositionally biased region" description="Basic residues" evidence="5">
    <location>
        <begin position="77"/>
        <end position="87"/>
    </location>
</feature>